<dbReference type="AlphaFoldDB" id="A0A4C1TUA6"/>
<protein>
    <submittedName>
        <fullName evidence="1">Uncharacterized protein</fullName>
    </submittedName>
</protein>
<evidence type="ECO:0000313" key="2">
    <source>
        <dbReference type="Proteomes" id="UP000299102"/>
    </source>
</evidence>
<evidence type="ECO:0000313" key="1">
    <source>
        <dbReference type="EMBL" id="GBP17605.1"/>
    </source>
</evidence>
<organism evidence="1 2">
    <name type="scientific">Eumeta variegata</name>
    <name type="common">Bagworm moth</name>
    <name type="synonym">Eumeta japonica</name>
    <dbReference type="NCBI Taxonomy" id="151549"/>
    <lineage>
        <taxon>Eukaryota</taxon>
        <taxon>Metazoa</taxon>
        <taxon>Ecdysozoa</taxon>
        <taxon>Arthropoda</taxon>
        <taxon>Hexapoda</taxon>
        <taxon>Insecta</taxon>
        <taxon>Pterygota</taxon>
        <taxon>Neoptera</taxon>
        <taxon>Endopterygota</taxon>
        <taxon>Lepidoptera</taxon>
        <taxon>Glossata</taxon>
        <taxon>Ditrysia</taxon>
        <taxon>Tineoidea</taxon>
        <taxon>Psychidae</taxon>
        <taxon>Oiketicinae</taxon>
        <taxon>Eumeta</taxon>
    </lineage>
</organism>
<keyword evidence="2" id="KW-1185">Reference proteome</keyword>
<name>A0A4C1TUA6_EUMVA</name>
<proteinExistence type="predicted"/>
<dbReference type="EMBL" id="BGZK01006339">
    <property type="protein sequence ID" value="GBP17605.1"/>
    <property type="molecule type" value="Genomic_DNA"/>
</dbReference>
<accession>A0A4C1TUA6</accession>
<comment type="caution">
    <text evidence="1">The sequence shown here is derived from an EMBL/GenBank/DDBJ whole genome shotgun (WGS) entry which is preliminary data.</text>
</comment>
<sequence length="74" mass="8313">MDCLTQWKDAPYVKAMCFDTPAVNTAQTLTTSELEELLEIIDEGYWSSQPLPAQPTIELRAPQTAIIRSCLQLL</sequence>
<dbReference type="Proteomes" id="UP000299102">
    <property type="component" value="Unassembled WGS sequence"/>
</dbReference>
<reference evidence="1 2" key="1">
    <citation type="journal article" date="2019" name="Commun. Biol.">
        <title>The bagworm genome reveals a unique fibroin gene that provides high tensile strength.</title>
        <authorList>
            <person name="Kono N."/>
            <person name="Nakamura H."/>
            <person name="Ohtoshi R."/>
            <person name="Tomita M."/>
            <person name="Numata K."/>
            <person name="Arakawa K."/>
        </authorList>
    </citation>
    <scope>NUCLEOTIDE SEQUENCE [LARGE SCALE GENOMIC DNA]</scope>
</reference>
<gene>
    <name evidence="1" type="ORF">EVAR_91920_1</name>
</gene>